<reference evidence="1 2" key="1">
    <citation type="submission" date="2017-08" db="EMBL/GenBank/DDBJ databases">
        <title>Infants hospitalized years apart are colonized by the same room-sourced microbial strains.</title>
        <authorList>
            <person name="Brooks B."/>
            <person name="Olm M.R."/>
            <person name="Firek B.A."/>
            <person name="Baker R."/>
            <person name="Thomas B.C."/>
            <person name="Morowitz M.J."/>
            <person name="Banfield J.F."/>
        </authorList>
    </citation>
    <scope>NUCLEOTIDE SEQUENCE [LARGE SCALE GENOMIC DNA]</scope>
    <source>
        <strain evidence="1">S2_003_000_R2_14</strain>
    </source>
</reference>
<gene>
    <name evidence="1" type="ORF">DI536_18410</name>
</gene>
<evidence type="ECO:0000313" key="1">
    <source>
        <dbReference type="EMBL" id="PZR11111.1"/>
    </source>
</evidence>
<sequence>MPVSREDGQRTLESLQVSTRSPMGALAFHTGGLLVDHGWLRILGGGCDEFPRALDRWNHVGATPRCHHGLLIADDLVGGFFAWFREPRTIHYLAPDTLEWEDLGFGYTDWLRWTFTEAFRTFASDFRWDGWEKEVPRADQALGIYPPLFTEKSHISKRARRAVPIDEVWLLINQFADQLRTE</sequence>
<dbReference type="Proteomes" id="UP000249061">
    <property type="component" value="Unassembled WGS sequence"/>
</dbReference>
<proteinExistence type="predicted"/>
<name>A0A2W5VL33_9BACT</name>
<dbReference type="Pfam" id="PF10946">
    <property type="entry name" value="DUF2625"/>
    <property type="match status" value="1"/>
</dbReference>
<accession>A0A2W5VL33</accession>
<organism evidence="1 2">
    <name type="scientific">Archangium gephyra</name>
    <dbReference type="NCBI Taxonomy" id="48"/>
    <lineage>
        <taxon>Bacteria</taxon>
        <taxon>Pseudomonadati</taxon>
        <taxon>Myxococcota</taxon>
        <taxon>Myxococcia</taxon>
        <taxon>Myxococcales</taxon>
        <taxon>Cystobacterineae</taxon>
        <taxon>Archangiaceae</taxon>
        <taxon>Archangium</taxon>
    </lineage>
</organism>
<protein>
    <recommendedName>
        <fullName evidence="3">DUF2625 domain-containing protein</fullName>
    </recommendedName>
</protein>
<evidence type="ECO:0008006" key="3">
    <source>
        <dbReference type="Google" id="ProtNLM"/>
    </source>
</evidence>
<dbReference type="InterPro" id="IPR021239">
    <property type="entry name" value="DUF2625"/>
</dbReference>
<dbReference type="AlphaFoldDB" id="A0A2W5VL33"/>
<dbReference type="EMBL" id="QFQP01000015">
    <property type="protein sequence ID" value="PZR11111.1"/>
    <property type="molecule type" value="Genomic_DNA"/>
</dbReference>
<evidence type="ECO:0000313" key="2">
    <source>
        <dbReference type="Proteomes" id="UP000249061"/>
    </source>
</evidence>
<comment type="caution">
    <text evidence="1">The sequence shown here is derived from an EMBL/GenBank/DDBJ whole genome shotgun (WGS) entry which is preliminary data.</text>
</comment>